<dbReference type="SMART" id="SM00909">
    <property type="entry name" value="Germane"/>
    <property type="match status" value="2"/>
</dbReference>
<keyword evidence="5" id="KW-1185">Reference proteome</keyword>
<gene>
    <name evidence="4" type="primary">gerM</name>
    <name evidence="4" type="ORF">XYCOK13_13780</name>
</gene>
<evidence type="ECO:0000256" key="1">
    <source>
        <dbReference type="SAM" id="MobiDB-lite"/>
    </source>
</evidence>
<protein>
    <submittedName>
        <fullName evidence="4">Spore germination protein GerM</fullName>
    </submittedName>
</protein>
<dbReference type="EMBL" id="BOVK01000015">
    <property type="protein sequence ID" value="GIQ68554.1"/>
    <property type="molecule type" value="Genomic_DNA"/>
</dbReference>
<feature type="signal peptide" evidence="2">
    <location>
        <begin position="1"/>
        <end position="33"/>
    </location>
</feature>
<dbReference type="RefSeq" id="WP_213411123.1">
    <property type="nucleotide sequence ID" value="NZ_BOVK01000015.1"/>
</dbReference>
<reference evidence="4" key="1">
    <citation type="submission" date="2021-04" db="EMBL/GenBank/DDBJ databases">
        <title>Draft genome sequence of Xylanibacillus composti strain K13.</title>
        <authorList>
            <person name="Uke A."/>
            <person name="Chhe C."/>
            <person name="Baramee S."/>
            <person name="Kosugi A."/>
        </authorList>
    </citation>
    <scope>NUCLEOTIDE SEQUENCE</scope>
    <source>
        <strain evidence="4">K13</strain>
    </source>
</reference>
<dbReference type="Proteomes" id="UP000677918">
    <property type="component" value="Unassembled WGS sequence"/>
</dbReference>
<dbReference type="AlphaFoldDB" id="A0A8J4M1G5"/>
<feature type="chain" id="PRO_5035204688" evidence="2">
    <location>
        <begin position="34"/>
        <end position="347"/>
    </location>
</feature>
<feature type="domain" description="GerMN" evidence="3">
    <location>
        <begin position="89"/>
        <end position="181"/>
    </location>
</feature>
<proteinExistence type="predicted"/>
<comment type="caution">
    <text evidence="4">The sequence shown here is derived from an EMBL/GenBank/DDBJ whole genome shotgun (WGS) entry which is preliminary data.</text>
</comment>
<accession>A0A8J4M1G5</accession>
<dbReference type="PROSITE" id="PS51257">
    <property type="entry name" value="PROKAR_LIPOPROTEIN"/>
    <property type="match status" value="1"/>
</dbReference>
<evidence type="ECO:0000259" key="3">
    <source>
        <dbReference type="SMART" id="SM00909"/>
    </source>
</evidence>
<name>A0A8J4M1G5_9BACL</name>
<dbReference type="Pfam" id="PF10646">
    <property type="entry name" value="Germane"/>
    <property type="match status" value="2"/>
</dbReference>
<dbReference type="InterPro" id="IPR019606">
    <property type="entry name" value="GerMN"/>
</dbReference>
<keyword evidence="2" id="KW-0732">Signal</keyword>
<evidence type="ECO:0000256" key="2">
    <source>
        <dbReference type="SAM" id="SignalP"/>
    </source>
</evidence>
<feature type="domain" description="GerMN" evidence="3">
    <location>
        <begin position="241"/>
        <end position="327"/>
    </location>
</feature>
<evidence type="ECO:0000313" key="4">
    <source>
        <dbReference type="EMBL" id="GIQ68554.1"/>
    </source>
</evidence>
<evidence type="ECO:0000313" key="5">
    <source>
        <dbReference type="Proteomes" id="UP000677918"/>
    </source>
</evidence>
<sequence>MKRSKWIRLTLAIALIGMTATGCSLGGSGNSGAIDPPPAGEPTPLDSVTPTAAQVEEAQEQQQVTLYFEDANGFVAPVTMNLPKVEWVGKQALSYMVEGGPGEAALPAGFRSLLPAGTEVKGMNIDAEQKLATVNFSQAFEQYAKEDERKILEAITWTLTSFPTIDKVELWVEGHPLKQMPVAGTPLDAPLSRIMGINLERSPGVSVGQATPVTVYFEGAAGDYRYLVPVTRLIPRTDNLAEAVMQQLIAGPAENSNLSAVMLPDVEVLDLMVQDGLVTVDLSEEVRGPDERVPAESLRAVVMSLSDSLEAEQVQIMVAGSTQVISTEEEAYTLPVNRPVHLNKLEF</sequence>
<organism evidence="4 5">
    <name type="scientific">Xylanibacillus composti</name>
    <dbReference type="NCBI Taxonomy" id="1572762"/>
    <lineage>
        <taxon>Bacteria</taxon>
        <taxon>Bacillati</taxon>
        <taxon>Bacillota</taxon>
        <taxon>Bacilli</taxon>
        <taxon>Bacillales</taxon>
        <taxon>Paenibacillaceae</taxon>
        <taxon>Xylanibacillus</taxon>
    </lineage>
</organism>
<feature type="region of interest" description="Disordered" evidence="1">
    <location>
        <begin position="28"/>
        <end position="50"/>
    </location>
</feature>